<dbReference type="FunFam" id="3.30.470.20:FF:000002">
    <property type="entry name" value="Succinate--CoA ligase [ADP-forming] subunit beta"/>
    <property type="match status" value="1"/>
</dbReference>
<dbReference type="FunFam" id="3.40.50.261:FF:000001">
    <property type="entry name" value="Succinate--CoA ligase [ADP-forming] subunit beta"/>
    <property type="match status" value="1"/>
</dbReference>
<dbReference type="Pfam" id="PF00549">
    <property type="entry name" value="Ligase_CoA"/>
    <property type="match status" value="1"/>
</dbReference>
<sequence>MIASPHGGVNIEEIARTNPSAILKEPVDIIDGIQKEQVEKMVNFLGIPPETFDAAVDQITKLYQMFIERECTALEINPLATDSQNRLLCMDAKINFDDNSEYRQKEVFGLRDWSQEDPRDVEAAKSGITYIGLDGSIGCLVNGAGLAMATMDIIKLYGGEPANFLDIGGGASAKEVMDGFQIFHSDHNVNAVFVNIFGGIVRCDEIARGIIAAAQEINITVPIVVRLQGNRQKKAKAMIEASGLKMIAVEDFDLAARTVVNVSKICELARSVDIGVDFSSHQ</sequence>
<name>A0AA35VYX7_GEOBA</name>
<dbReference type="InterPro" id="IPR016102">
    <property type="entry name" value="Succinyl-CoA_synth-like"/>
</dbReference>
<dbReference type="PANTHER" id="PTHR11815:SF1">
    <property type="entry name" value="SUCCINATE--COA LIGASE [ADP-FORMING] SUBUNIT BETA, MITOCHONDRIAL"/>
    <property type="match status" value="1"/>
</dbReference>
<evidence type="ECO:0000313" key="12">
    <source>
        <dbReference type="EMBL" id="CAI7999325.1"/>
    </source>
</evidence>
<proteinExistence type="predicted"/>
<dbReference type="GO" id="GO:0004775">
    <property type="term" value="F:succinate-CoA ligase (ADP-forming) activity"/>
    <property type="evidence" value="ECO:0007669"/>
    <property type="project" value="TreeGrafter"/>
</dbReference>
<dbReference type="PROSITE" id="PS01217">
    <property type="entry name" value="SUCCINYL_COA_LIG_3"/>
    <property type="match status" value="1"/>
</dbReference>
<reference evidence="12" key="1">
    <citation type="submission" date="2023-03" db="EMBL/GenBank/DDBJ databases">
        <authorList>
            <person name="Steffen K."/>
            <person name="Cardenas P."/>
        </authorList>
    </citation>
    <scope>NUCLEOTIDE SEQUENCE</scope>
</reference>
<keyword evidence="8" id="KW-0460">Magnesium</keyword>
<keyword evidence="4 12" id="KW-0436">Ligase</keyword>
<keyword evidence="13" id="KW-1185">Reference proteome</keyword>
<organism evidence="12 13">
    <name type="scientific">Geodia barretti</name>
    <name type="common">Barrett's horny sponge</name>
    <dbReference type="NCBI Taxonomy" id="519541"/>
    <lineage>
        <taxon>Eukaryota</taxon>
        <taxon>Metazoa</taxon>
        <taxon>Porifera</taxon>
        <taxon>Demospongiae</taxon>
        <taxon>Heteroscleromorpha</taxon>
        <taxon>Tetractinellida</taxon>
        <taxon>Astrophorina</taxon>
        <taxon>Geodiidae</taxon>
        <taxon>Geodia</taxon>
    </lineage>
</organism>
<evidence type="ECO:0000256" key="6">
    <source>
        <dbReference type="ARBA" id="ARBA00022741"/>
    </source>
</evidence>
<dbReference type="InterPro" id="IPR005811">
    <property type="entry name" value="SUCC_ACL_C"/>
</dbReference>
<evidence type="ECO:0000256" key="8">
    <source>
        <dbReference type="ARBA" id="ARBA00022842"/>
    </source>
</evidence>
<dbReference type="GO" id="GO:0005739">
    <property type="term" value="C:mitochondrion"/>
    <property type="evidence" value="ECO:0007669"/>
    <property type="project" value="TreeGrafter"/>
</dbReference>
<feature type="domain" description="ATP-citrate synthase/succinyl-CoA ligase C-terminal" evidence="10">
    <location>
        <begin position="140"/>
        <end position="260"/>
    </location>
</feature>
<evidence type="ECO:0000256" key="2">
    <source>
        <dbReference type="ARBA" id="ARBA00005064"/>
    </source>
</evidence>
<keyword evidence="3" id="KW-0816">Tricarboxylic acid cycle</keyword>
<comment type="cofactor">
    <cofactor evidence="1">
        <name>Mg(2+)</name>
        <dbReference type="ChEBI" id="CHEBI:18420"/>
    </cofactor>
</comment>
<evidence type="ECO:0000256" key="1">
    <source>
        <dbReference type="ARBA" id="ARBA00001946"/>
    </source>
</evidence>
<accession>A0AA35VYX7</accession>
<dbReference type="GO" id="GO:0005524">
    <property type="term" value="F:ATP binding"/>
    <property type="evidence" value="ECO:0007669"/>
    <property type="project" value="UniProtKB-KW"/>
</dbReference>
<dbReference type="Gene3D" id="3.40.50.261">
    <property type="entry name" value="Succinyl-CoA synthetase domains"/>
    <property type="match status" value="1"/>
</dbReference>
<dbReference type="GO" id="GO:0006104">
    <property type="term" value="P:succinyl-CoA metabolic process"/>
    <property type="evidence" value="ECO:0007669"/>
    <property type="project" value="TreeGrafter"/>
</dbReference>
<dbReference type="EMBL" id="CASHTH010000374">
    <property type="protein sequence ID" value="CAI7999325.1"/>
    <property type="molecule type" value="Genomic_DNA"/>
</dbReference>
<dbReference type="InterPro" id="IPR013650">
    <property type="entry name" value="ATP-grasp_succ-CoA_synth-type"/>
</dbReference>
<evidence type="ECO:0000256" key="7">
    <source>
        <dbReference type="ARBA" id="ARBA00022840"/>
    </source>
</evidence>
<comment type="caution">
    <text evidence="12">The sequence shown here is derived from an EMBL/GenBank/DDBJ whole genome shotgun (WGS) entry which is preliminary data.</text>
</comment>
<comment type="pathway">
    <text evidence="2">Carbohydrate metabolism; tricarboxylic acid cycle; succinate from succinyl-CoA (ligase route): step 1/1.</text>
</comment>
<evidence type="ECO:0000256" key="9">
    <source>
        <dbReference type="ARBA" id="ARBA00082254"/>
    </source>
</evidence>
<keyword evidence="7" id="KW-0067">ATP-binding</keyword>
<evidence type="ECO:0000256" key="3">
    <source>
        <dbReference type="ARBA" id="ARBA00022532"/>
    </source>
</evidence>
<dbReference type="AlphaFoldDB" id="A0AA35VYX7"/>
<dbReference type="GO" id="GO:0042709">
    <property type="term" value="C:succinate-CoA ligase complex"/>
    <property type="evidence" value="ECO:0007669"/>
    <property type="project" value="TreeGrafter"/>
</dbReference>
<feature type="domain" description="ATP-grasp fold succinyl-CoA synthetase-type" evidence="11">
    <location>
        <begin position="1"/>
        <end position="80"/>
    </location>
</feature>
<dbReference type="SUPFAM" id="SSF52210">
    <property type="entry name" value="Succinyl-CoA synthetase domains"/>
    <property type="match status" value="1"/>
</dbReference>
<evidence type="ECO:0000259" key="11">
    <source>
        <dbReference type="Pfam" id="PF08442"/>
    </source>
</evidence>
<dbReference type="GO" id="GO:0046872">
    <property type="term" value="F:metal ion binding"/>
    <property type="evidence" value="ECO:0007669"/>
    <property type="project" value="UniProtKB-KW"/>
</dbReference>
<dbReference type="GO" id="GO:0006099">
    <property type="term" value="P:tricarboxylic acid cycle"/>
    <property type="evidence" value="ECO:0007669"/>
    <property type="project" value="UniProtKB-KW"/>
</dbReference>
<gene>
    <name evidence="12" type="ORF">GBAR_LOCUS2684</name>
</gene>
<evidence type="ECO:0000259" key="10">
    <source>
        <dbReference type="Pfam" id="PF00549"/>
    </source>
</evidence>
<evidence type="ECO:0000313" key="13">
    <source>
        <dbReference type="Proteomes" id="UP001174909"/>
    </source>
</evidence>
<dbReference type="Gene3D" id="3.30.470.20">
    <property type="entry name" value="ATP-grasp fold, B domain"/>
    <property type="match status" value="1"/>
</dbReference>
<protein>
    <recommendedName>
        <fullName evidence="9">Succinyl-CoA synthetase beta chain</fullName>
    </recommendedName>
</protein>
<dbReference type="Proteomes" id="UP001174909">
    <property type="component" value="Unassembled WGS sequence"/>
</dbReference>
<dbReference type="PANTHER" id="PTHR11815">
    <property type="entry name" value="SUCCINYL-COA SYNTHETASE BETA CHAIN"/>
    <property type="match status" value="1"/>
</dbReference>
<keyword evidence="5" id="KW-0479">Metal-binding</keyword>
<evidence type="ECO:0000256" key="4">
    <source>
        <dbReference type="ARBA" id="ARBA00022598"/>
    </source>
</evidence>
<evidence type="ECO:0000256" key="5">
    <source>
        <dbReference type="ARBA" id="ARBA00022723"/>
    </source>
</evidence>
<dbReference type="Pfam" id="PF08442">
    <property type="entry name" value="ATP-grasp_2"/>
    <property type="match status" value="1"/>
</dbReference>
<dbReference type="SUPFAM" id="SSF56059">
    <property type="entry name" value="Glutathione synthetase ATP-binding domain-like"/>
    <property type="match status" value="1"/>
</dbReference>
<dbReference type="InterPro" id="IPR017866">
    <property type="entry name" value="Succ-CoA_synthase_bsu_CS"/>
</dbReference>
<keyword evidence="6" id="KW-0547">Nucleotide-binding</keyword>